<keyword evidence="3" id="KW-1185">Reference proteome</keyword>
<dbReference type="RefSeq" id="WP_163495090.1">
    <property type="nucleotide sequence ID" value="NZ_CP048711.1"/>
</dbReference>
<dbReference type="Proteomes" id="UP000477680">
    <property type="component" value="Chromosome"/>
</dbReference>
<dbReference type="Pfam" id="PF19795">
    <property type="entry name" value="DUF6279"/>
    <property type="match status" value="1"/>
</dbReference>
<accession>A0A6C0U0Q5</accession>
<dbReference type="AlphaFoldDB" id="A0A6C0U0Q5"/>
<dbReference type="PROSITE" id="PS51257">
    <property type="entry name" value="PROKAR_LIPOPROTEIN"/>
    <property type="match status" value="1"/>
</dbReference>
<protein>
    <recommendedName>
        <fullName evidence="4">Lipoprotein</fullName>
    </recommendedName>
</protein>
<dbReference type="InterPro" id="IPR016875">
    <property type="entry name" value="UCP028200"/>
</dbReference>
<name>A0A6C0U0Q5_9GAMM</name>
<reference evidence="2 3" key="1">
    <citation type="submission" date="2020-02" db="EMBL/GenBank/DDBJ databases">
        <title>Genome sequencing for Kineobactrum sp. M2.</title>
        <authorList>
            <person name="Park S.-J."/>
        </authorList>
    </citation>
    <scope>NUCLEOTIDE SEQUENCE [LARGE SCALE GENOMIC DNA]</scope>
    <source>
        <strain evidence="2 3">M2</strain>
    </source>
</reference>
<evidence type="ECO:0000313" key="2">
    <source>
        <dbReference type="EMBL" id="QIB65690.1"/>
    </source>
</evidence>
<dbReference type="PIRSF" id="PIRSF028200">
    <property type="entry name" value="UCP028200"/>
    <property type="match status" value="1"/>
</dbReference>
<keyword evidence="1" id="KW-0175">Coiled coil</keyword>
<sequence length="285" mass="33892">MSDRPWLRVRVLAACLLLVLLAGCSSTKFFYNRLDFFLPWYLGDYVELEREQEDYLKQELLPPFLHWHRSEELPRYVALLDEVLASLDREVTTAQLDDFTGSAEQALDRLQTRALDWMLALGRTLDEDQLAGFHEALLEQQAEFEEEYLERSDEEFRDDACERVEDRARKYLGRLQREQKAQLASACGQLRRSDQLWLDERAQWLQRLRDLLQRESGWEQELREAVAQRGNTVSDSYRAVYDYNFRTLQRAVAELLNSRTQRQDSHLRRELNKLRRDLRQLSEAT</sequence>
<gene>
    <name evidence="2" type="ORF">G3T16_09965</name>
</gene>
<evidence type="ECO:0000313" key="3">
    <source>
        <dbReference type="Proteomes" id="UP000477680"/>
    </source>
</evidence>
<feature type="coiled-coil region" evidence="1">
    <location>
        <begin position="257"/>
        <end position="284"/>
    </location>
</feature>
<dbReference type="EMBL" id="CP048711">
    <property type="protein sequence ID" value="QIB65690.1"/>
    <property type="molecule type" value="Genomic_DNA"/>
</dbReference>
<evidence type="ECO:0000256" key="1">
    <source>
        <dbReference type="SAM" id="Coils"/>
    </source>
</evidence>
<dbReference type="KEGG" id="kim:G3T16_09965"/>
<proteinExistence type="predicted"/>
<organism evidence="2 3">
    <name type="scientific">Kineobactrum salinum</name>
    <dbReference type="NCBI Taxonomy" id="2708301"/>
    <lineage>
        <taxon>Bacteria</taxon>
        <taxon>Pseudomonadati</taxon>
        <taxon>Pseudomonadota</taxon>
        <taxon>Gammaproteobacteria</taxon>
        <taxon>Cellvibrionales</taxon>
        <taxon>Halieaceae</taxon>
        <taxon>Kineobactrum</taxon>
    </lineage>
</organism>
<evidence type="ECO:0008006" key="4">
    <source>
        <dbReference type="Google" id="ProtNLM"/>
    </source>
</evidence>